<evidence type="ECO:0000256" key="3">
    <source>
        <dbReference type="PIRSR" id="PIRSR603782-1"/>
    </source>
</evidence>
<proteinExistence type="inferred from homology"/>
<organism evidence="7 8">
    <name type="scientific">Filibacter tadaridae</name>
    <dbReference type="NCBI Taxonomy" id="2483811"/>
    <lineage>
        <taxon>Bacteria</taxon>
        <taxon>Bacillati</taxon>
        <taxon>Bacillota</taxon>
        <taxon>Bacilli</taxon>
        <taxon>Bacillales</taxon>
        <taxon>Caryophanaceae</taxon>
        <taxon>Filibacter</taxon>
    </lineage>
</organism>
<evidence type="ECO:0000313" key="7">
    <source>
        <dbReference type="EMBL" id="VDC27449.1"/>
    </source>
</evidence>
<reference evidence="7 8" key="1">
    <citation type="submission" date="2018-11" db="EMBL/GenBank/DDBJ databases">
        <authorList>
            <person name="Criscuolo A."/>
        </authorList>
    </citation>
    <scope>NUCLEOTIDE SEQUENCE [LARGE SCALE GENOMIC DNA]</scope>
    <source>
        <strain evidence="7">ATB-66</strain>
    </source>
</reference>
<dbReference type="Proteomes" id="UP000270468">
    <property type="component" value="Unassembled WGS sequence"/>
</dbReference>
<comment type="similarity">
    <text evidence="1">Belongs to the SCO1/2 family.</text>
</comment>
<dbReference type="InterPro" id="IPR003782">
    <property type="entry name" value="SCO1/SenC"/>
</dbReference>
<keyword evidence="4" id="KW-1015">Disulfide bond</keyword>
<dbReference type="Pfam" id="PF02630">
    <property type="entry name" value="SCO1-SenC"/>
    <property type="match status" value="1"/>
</dbReference>
<dbReference type="EMBL" id="UXAV01000039">
    <property type="protein sequence ID" value="VDC27449.1"/>
    <property type="molecule type" value="Genomic_DNA"/>
</dbReference>
<dbReference type="PANTHER" id="PTHR12151">
    <property type="entry name" value="ELECTRON TRANSPORT PROTIN SCO1/SENC FAMILY MEMBER"/>
    <property type="match status" value="1"/>
</dbReference>
<dbReference type="GO" id="GO:0046872">
    <property type="term" value="F:metal ion binding"/>
    <property type="evidence" value="ECO:0007669"/>
    <property type="project" value="UniProtKB-KW"/>
</dbReference>
<accession>A0A3P5X820</accession>
<feature type="transmembrane region" description="Helical" evidence="5">
    <location>
        <begin position="5"/>
        <end position="22"/>
    </location>
</feature>
<dbReference type="CDD" id="cd02968">
    <property type="entry name" value="SCO"/>
    <property type="match status" value="1"/>
</dbReference>
<dbReference type="AlphaFoldDB" id="A0A3P5X820"/>
<feature type="disulfide bond" description="Redox-active" evidence="4">
    <location>
        <begin position="63"/>
        <end position="67"/>
    </location>
</feature>
<protein>
    <submittedName>
        <fullName evidence="7">SCO1/SenC</fullName>
    </submittedName>
</protein>
<keyword evidence="3" id="KW-0479">Metal-binding</keyword>
<keyword evidence="5" id="KW-1133">Transmembrane helix</keyword>
<dbReference type="InterPro" id="IPR013766">
    <property type="entry name" value="Thioredoxin_domain"/>
</dbReference>
<sequence length="193" mass="22844">MLKKVIMTVLLVIGFFIFYFLWPRTIELPHIGTVKEWPLTEVGGNEASFREKPKLITFFFTNCPDVCPTTMWDLKKLHQVMEERGISQDEYFIIAVTVDPEYDTNDKIIQYKDMFEINSPNWLFFRGAEEETYKFTQYFNFSYEKNEDGFLTHSTSMYVVDSNDKIRAHHDMALGKKQVNIEEIADHLEQLLK</sequence>
<name>A0A3P5X820_9BACL</name>
<keyword evidence="5" id="KW-0472">Membrane</keyword>
<dbReference type="Gene3D" id="3.40.30.10">
    <property type="entry name" value="Glutaredoxin"/>
    <property type="match status" value="1"/>
</dbReference>
<feature type="domain" description="Thioredoxin" evidence="6">
    <location>
        <begin position="28"/>
        <end position="193"/>
    </location>
</feature>
<dbReference type="RefSeq" id="WP_415579204.1">
    <property type="nucleotide sequence ID" value="NZ_CBCRXF010000001.1"/>
</dbReference>
<evidence type="ECO:0000256" key="1">
    <source>
        <dbReference type="ARBA" id="ARBA00010996"/>
    </source>
</evidence>
<dbReference type="PROSITE" id="PS51352">
    <property type="entry name" value="THIOREDOXIN_2"/>
    <property type="match status" value="1"/>
</dbReference>
<dbReference type="SUPFAM" id="SSF52833">
    <property type="entry name" value="Thioredoxin-like"/>
    <property type="match status" value="1"/>
</dbReference>
<evidence type="ECO:0000313" key="8">
    <source>
        <dbReference type="Proteomes" id="UP000270468"/>
    </source>
</evidence>
<keyword evidence="5" id="KW-0812">Transmembrane</keyword>
<gene>
    <name evidence="7" type="ORF">FILTAD_01573</name>
</gene>
<keyword evidence="8" id="KW-1185">Reference proteome</keyword>
<evidence type="ECO:0000256" key="5">
    <source>
        <dbReference type="SAM" id="Phobius"/>
    </source>
</evidence>
<evidence type="ECO:0000259" key="6">
    <source>
        <dbReference type="PROSITE" id="PS51352"/>
    </source>
</evidence>
<dbReference type="InterPro" id="IPR036249">
    <property type="entry name" value="Thioredoxin-like_sf"/>
</dbReference>
<feature type="binding site" evidence="3">
    <location>
        <position position="63"/>
    </location>
    <ligand>
        <name>Cu cation</name>
        <dbReference type="ChEBI" id="CHEBI:23378"/>
    </ligand>
</feature>
<evidence type="ECO:0000256" key="4">
    <source>
        <dbReference type="PIRSR" id="PIRSR603782-2"/>
    </source>
</evidence>
<feature type="binding site" evidence="3">
    <location>
        <position position="153"/>
    </location>
    <ligand>
        <name>Cu cation</name>
        <dbReference type="ChEBI" id="CHEBI:23378"/>
    </ligand>
</feature>
<feature type="binding site" evidence="3">
    <location>
        <position position="67"/>
    </location>
    <ligand>
        <name>Cu cation</name>
        <dbReference type="ChEBI" id="CHEBI:23378"/>
    </ligand>
</feature>
<evidence type="ECO:0000256" key="2">
    <source>
        <dbReference type="ARBA" id="ARBA00023008"/>
    </source>
</evidence>
<dbReference type="PANTHER" id="PTHR12151:SF25">
    <property type="entry name" value="LINALOOL DEHYDRATASE_ISOMERASE DOMAIN-CONTAINING PROTEIN"/>
    <property type="match status" value="1"/>
</dbReference>
<keyword evidence="2 3" id="KW-0186">Copper</keyword>